<evidence type="ECO:0000313" key="13">
    <source>
        <dbReference type="Proteomes" id="UP001595462"/>
    </source>
</evidence>
<keyword evidence="2 9" id="KW-0813">Transport</keyword>
<evidence type="ECO:0000256" key="10">
    <source>
        <dbReference type="SAM" id="MobiDB-lite"/>
    </source>
</evidence>
<organism evidence="12 13">
    <name type="scientific">Salinisphaera aquimarina</name>
    <dbReference type="NCBI Taxonomy" id="2094031"/>
    <lineage>
        <taxon>Bacteria</taxon>
        <taxon>Pseudomonadati</taxon>
        <taxon>Pseudomonadota</taxon>
        <taxon>Gammaproteobacteria</taxon>
        <taxon>Salinisphaerales</taxon>
        <taxon>Salinisphaeraceae</taxon>
        <taxon>Salinisphaera</taxon>
    </lineage>
</organism>
<evidence type="ECO:0000256" key="6">
    <source>
        <dbReference type="ARBA" id="ARBA00022989"/>
    </source>
</evidence>
<feature type="domain" description="Tripartite ATP-independent periplasmic transporters DctQ component" evidence="11">
    <location>
        <begin position="45"/>
        <end position="174"/>
    </location>
</feature>
<evidence type="ECO:0000313" key="12">
    <source>
        <dbReference type="EMBL" id="MFC3105921.1"/>
    </source>
</evidence>
<gene>
    <name evidence="12" type="ORF">ACFOSU_18795</name>
</gene>
<dbReference type="EMBL" id="JBHRSS010000009">
    <property type="protein sequence ID" value="MFC3105921.1"/>
    <property type="molecule type" value="Genomic_DNA"/>
</dbReference>
<evidence type="ECO:0000256" key="3">
    <source>
        <dbReference type="ARBA" id="ARBA00022475"/>
    </source>
</evidence>
<keyword evidence="13" id="KW-1185">Reference proteome</keyword>
<proteinExistence type="inferred from homology"/>
<evidence type="ECO:0000256" key="5">
    <source>
        <dbReference type="ARBA" id="ARBA00022692"/>
    </source>
</evidence>
<feature type="region of interest" description="Disordered" evidence="10">
    <location>
        <begin position="191"/>
        <end position="210"/>
    </location>
</feature>
<evidence type="ECO:0000256" key="4">
    <source>
        <dbReference type="ARBA" id="ARBA00022519"/>
    </source>
</evidence>
<evidence type="ECO:0000259" key="11">
    <source>
        <dbReference type="Pfam" id="PF04290"/>
    </source>
</evidence>
<keyword evidence="6 9" id="KW-1133">Transmembrane helix</keyword>
<dbReference type="PANTHER" id="PTHR35011">
    <property type="entry name" value="2,3-DIKETO-L-GULONATE TRAP TRANSPORTER SMALL PERMEASE PROTEIN YIAM"/>
    <property type="match status" value="1"/>
</dbReference>
<dbReference type="PANTHER" id="PTHR35011:SF10">
    <property type="entry name" value="TRAP TRANSPORTER SMALL PERMEASE PROTEIN"/>
    <property type="match status" value="1"/>
</dbReference>
<sequence>MTQKENAHTHDAPARGNAVLSVLNAIDIGLGWLERVIVGGSVLVMALLMSCHVVGNLLFDRGIPGTYEVTEMLIVVMTFVGVGYAARNARHISMSAIYDQLSGRLRKALLIVICLGTAALMFYFAFKSAEYVVELQGRGRVSSSLHVPIWIINLALPIGFTLAGVQYLLTTIRNLMSDDIYRSFTEKEEYSDVPLDESGTTHAPDEPYGV</sequence>
<comment type="subunit">
    <text evidence="9">The complex comprises the extracytoplasmic solute receptor protein and the two transmembrane proteins.</text>
</comment>
<comment type="similarity">
    <text evidence="8 9">Belongs to the TRAP transporter small permease family.</text>
</comment>
<feature type="transmembrane region" description="Helical" evidence="9">
    <location>
        <begin position="146"/>
        <end position="169"/>
    </location>
</feature>
<evidence type="ECO:0000256" key="9">
    <source>
        <dbReference type="RuleBase" id="RU369079"/>
    </source>
</evidence>
<evidence type="ECO:0000256" key="7">
    <source>
        <dbReference type="ARBA" id="ARBA00023136"/>
    </source>
</evidence>
<feature type="transmembrane region" description="Helical" evidence="9">
    <location>
        <begin position="65"/>
        <end position="86"/>
    </location>
</feature>
<keyword evidence="7 9" id="KW-0472">Membrane</keyword>
<keyword evidence="5 9" id="KW-0812">Transmembrane</keyword>
<dbReference type="InterPro" id="IPR055348">
    <property type="entry name" value="DctQ"/>
</dbReference>
<protein>
    <recommendedName>
        <fullName evidence="9">TRAP transporter small permease protein</fullName>
    </recommendedName>
</protein>
<feature type="transmembrane region" description="Helical" evidence="9">
    <location>
        <begin position="36"/>
        <end position="59"/>
    </location>
</feature>
<dbReference type="Pfam" id="PF04290">
    <property type="entry name" value="DctQ"/>
    <property type="match status" value="1"/>
</dbReference>
<comment type="function">
    <text evidence="9">Part of the tripartite ATP-independent periplasmic (TRAP) transport system.</text>
</comment>
<evidence type="ECO:0000256" key="1">
    <source>
        <dbReference type="ARBA" id="ARBA00004429"/>
    </source>
</evidence>
<dbReference type="Proteomes" id="UP001595462">
    <property type="component" value="Unassembled WGS sequence"/>
</dbReference>
<accession>A0ABV7EVE8</accession>
<dbReference type="RefSeq" id="WP_380691475.1">
    <property type="nucleotide sequence ID" value="NZ_JBHRSS010000009.1"/>
</dbReference>
<name>A0ABV7EVE8_9GAMM</name>
<keyword evidence="4 9" id="KW-0997">Cell inner membrane</keyword>
<evidence type="ECO:0000256" key="2">
    <source>
        <dbReference type="ARBA" id="ARBA00022448"/>
    </source>
</evidence>
<reference evidence="13" key="1">
    <citation type="journal article" date="2019" name="Int. J. Syst. Evol. Microbiol.">
        <title>The Global Catalogue of Microorganisms (GCM) 10K type strain sequencing project: providing services to taxonomists for standard genome sequencing and annotation.</title>
        <authorList>
            <consortium name="The Broad Institute Genomics Platform"/>
            <consortium name="The Broad Institute Genome Sequencing Center for Infectious Disease"/>
            <person name="Wu L."/>
            <person name="Ma J."/>
        </authorList>
    </citation>
    <scope>NUCLEOTIDE SEQUENCE [LARGE SCALE GENOMIC DNA]</scope>
    <source>
        <strain evidence="13">KCTC 52640</strain>
    </source>
</reference>
<dbReference type="InterPro" id="IPR007387">
    <property type="entry name" value="TRAP_DctQ"/>
</dbReference>
<evidence type="ECO:0000256" key="8">
    <source>
        <dbReference type="ARBA" id="ARBA00038436"/>
    </source>
</evidence>
<feature type="transmembrane region" description="Helical" evidence="9">
    <location>
        <begin position="107"/>
        <end position="126"/>
    </location>
</feature>
<keyword evidence="3" id="KW-1003">Cell membrane</keyword>
<comment type="caution">
    <text evidence="12">The sequence shown here is derived from an EMBL/GenBank/DDBJ whole genome shotgun (WGS) entry which is preliminary data.</text>
</comment>
<comment type="subcellular location">
    <subcellularLocation>
        <location evidence="1 9">Cell inner membrane</location>
        <topology evidence="1 9">Multi-pass membrane protein</topology>
    </subcellularLocation>
</comment>